<dbReference type="EMBL" id="BRXZ01000827">
    <property type="protein sequence ID" value="GMH55110.1"/>
    <property type="molecule type" value="Genomic_DNA"/>
</dbReference>
<keyword evidence="1" id="KW-0479">Metal-binding</keyword>
<dbReference type="Pfam" id="PF01363">
    <property type="entry name" value="FYVE"/>
    <property type="match status" value="1"/>
</dbReference>
<dbReference type="InterPro" id="IPR017455">
    <property type="entry name" value="Znf_FYVE-rel"/>
</dbReference>
<dbReference type="InterPro" id="IPR013083">
    <property type="entry name" value="Znf_RING/FYVE/PHD"/>
</dbReference>
<dbReference type="GO" id="GO:0008270">
    <property type="term" value="F:zinc ion binding"/>
    <property type="evidence" value="ECO:0007669"/>
    <property type="project" value="UniProtKB-KW"/>
</dbReference>
<comment type="caution">
    <text evidence="7">The sequence shown here is derived from an EMBL/GenBank/DDBJ whole genome shotgun (WGS) entry which is preliminary data.</text>
</comment>
<reference evidence="7" key="1">
    <citation type="submission" date="2022-07" db="EMBL/GenBank/DDBJ databases">
        <title>Genome analysis of Parmales, a sister group of diatoms, reveals the evolutionary specialization of diatoms from phago-mixotrophs to photoautotrophs.</title>
        <authorList>
            <person name="Ban H."/>
            <person name="Sato S."/>
            <person name="Yoshikawa S."/>
            <person name="Kazumasa Y."/>
            <person name="Nakamura Y."/>
            <person name="Ichinomiya M."/>
            <person name="Saitoh K."/>
            <person name="Sato N."/>
            <person name="Blanc-Mathieu R."/>
            <person name="Endo H."/>
            <person name="Kuwata A."/>
            <person name="Ogata H."/>
        </authorList>
    </citation>
    <scope>NUCLEOTIDE SEQUENCE</scope>
</reference>
<sequence>MQVFLGIMELVRGGCRYGEELEGMMTEGIREVCESARKEWKEKRIEQDALLKFSHHLFKPIDKSLWKDDSASSACMLCEDGFTAVNRRHHCRMCGILACGTCTGKTMVILGQGGEAKGGGGGGFFANIAGTAGPKEERVCDSCFNATLSHLAELQEETADRGKLMARIDREMNEADEREVEAARGDLFAGAEGGKGGGGRGG</sequence>
<dbReference type="PANTHER" id="PTHR39490">
    <property type="entry name" value="ARRESTIN DOMAIN-CONTAINING PROTEIN D"/>
    <property type="match status" value="1"/>
</dbReference>
<feature type="region of interest" description="Disordered" evidence="5">
    <location>
        <begin position="175"/>
        <end position="202"/>
    </location>
</feature>
<dbReference type="AlphaFoldDB" id="A0A9W6ZRC8"/>
<dbReference type="OrthoDB" id="660555at2759"/>
<feature type="compositionally biased region" description="Gly residues" evidence="5">
    <location>
        <begin position="191"/>
        <end position="202"/>
    </location>
</feature>
<dbReference type="InterPro" id="IPR000306">
    <property type="entry name" value="Znf_FYVE"/>
</dbReference>
<dbReference type="SUPFAM" id="SSF57903">
    <property type="entry name" value="FYVE/PHD zinc finger"/>
    <property type="match status" value="1"/>
</dbReference>
<evidence type="ECO:0000313" key="8">
    <source>
        <dbReference type="Proteomes" id="UP001165082"/>
    </source>
</evidence>
<evidence type="ECO:0000256" key="3">
    <source>
        <dbReference type="ARBA" id="ARBA00022833"/>
    </source>
</evidence>
<gene>
    <name evidence="7" type="ORF">TrRE_jg2608</name>
</gene>
<dbReference type="Proteomes" id="UP001165082">
    <property type="component" value="Unassembled WGS sequence"/>
</dbReference>
<proteinExistence type="predicted"/>
<accession>A0A9W6ZRC8</accession>
<keyword evidence="3" id="KW-0862">Zinc</keyword>
<dbReference type="SMART" id="SM00064">
    <property type="entry name" value="FYVE"/>
    <property type="match status" value="1"/>
</dbReference>
<feature type="domain" description="FYVE-type" evidence="6">
    <location>
        <begin position="69"/>
        <end position="148"/>
    </location>
</feature>
<evidence type="ECO:0000313" key="7">
    <source>
        <dbReference type="EMBL" id="GMH55110.1"/>
    </source>
</evidence>
<name>A0A9W6ZRC8_9STRA</name>
<evidence type="ECO:0000256" key="1">
    <source>
        <dbReference type="ARBA" id="ARBA00022723"/>
    </source>
</evidence>
<feature type="compositionally biased region" description="Basic and acidic residues" evidence="5">
    <location>
        <begin position="175"/>
        <end position="184"/>
    </location>
</feature>
<feature type="non-terminal residue" evidence="7">
    <location>
        <position position="1"/>
    </location>
</feature>
<evidence type="ECO:0000256" key="2">
    <source>
        <dbReference type="ARBA" id="ARBA00022771"/>
    </source>
</evidence>
<evidence type="ECO:0000256" key="4">
    <source>
        <dbReference type="PROSITE-ProRule" id="PRU00091"/>
    </source>
</evidence>
<keyword evidence="2 4" id="KW-0863">Zinc-finger</keyword>
<protein>
    <recommendedName>
        <fullName evidence="6">FYVE-type domain-containing protein</fullName>
    </recommendedName>
</protein>
<keyword evidence="8" id="KW-1185">Reference proteome</keyword>
<organism evidence="7 8">
    <name type="scientific">Triparma retinervis</name>
    <dbReference type="NCBI Taxonomy" id="2557542"/>
    <lineage>
        <taxon>Eukaryota</taxon>
        <taxon>Sar</taxon>
        <taxon>Stramenopiles</taxon>
        <taxon>Ochrophyta</taxon>
        <taxon>Bolidophyceae</taxon>
        <taxon>Parmales</taxon>
        <taxon>Triparmaceae</taxon>
        <taxon>Triparma</taxon>
    </lineage>
</organism>
<dbReference type="PROSITE" id="PS50178">
    <property type="entry name" value="ZF_FYVE"/>
    <property type="match status" value="1"/>
</dbReference>
<evidence type="ECO:0000259" key="6">
    <source>
        <dbReference type="PROSITE" id="PS50178"/>
    </source>
</evidence>
<dbReference type="Gene3D" id="3.30.40.10">
    <property type="entry name" value="Zinc/RING finger domain, C3HC4 (zinc finger)"/>
    <property type="match status" value="1"/>
</dbReference>
<evidence type="ECO:0000256" key="5">
    <source>
        <dbReference type="SAM" id="MobiDB-lite"/>
    </source>
</evidence>
<dbReference type="InterPro" id="IPR011011">
    <property type="entry name" value="Znf_FYVE_PHD"/>
</dbReference>
<dbReference type="InterPro" id="IPR052113">
    <property type="entry name" value="FYVE-type_Zinc_Finger"/>
</dbReference>
<dbReference type="PANTHER" id="PTHR39490:SF8">
    <property type="entry name" value="ZINC FINGER FYVE DOMAIN-CONTAINING PROTEIN 21"/>
    <property type="match status" value="1"/>
</dbReference>